<dbReference type="GO" id="GO:0016301">
    <property type="term" value="F:kinase activity"/>
    <property type="evidence" value="ECO:0007669"/>
    <property type="project" value="UniProtKB-KW"/>
</dbReference>
<protein>
    <submittedName>
        <fullName evidence="1">Two-component sensor histidine kinase</fullName>
    </submittedName>
</protein>
<proteinExistence type="predicted"/>
<reference evidence="1 2" key="1">
    <citation type="submission" date="2018-12" db="EMBL/GenBank/DDBJ databases">
        <authorList>
            <consortium name="Pathogen Informatics"/>
        </authorList>
    </citation>
    <scope>NUCLEOTIDE SEQUENCE [LARGE SCALE GENOMIC DNA]</scope>
    <source>
        <strain evidence="1 2">NCTC11951</strain>
    </source>
</reference>
<dbReference type="AlphaFoldDB" id="A0A381D2C3"/>
<name>A0A381D2C3_CAMJU</name>
<sequence length="38" mass="4477">MSADYYFLRYASNKEANANDGLQILIQSEDCWQRSFLD</sequence>
<evidence type="ECO:0000313" key="1">
    <source>
        <dbReference type="EMBL" id="VEG60016.1"/>
    </source>
</evidence>
<dbReference type="Proteomes" id="UP000275504">
    <property type="component" value="Chromosome"/>
</dbReference>
<dbReference type="EMBL" id="LR134359">
    <property type="protein sequence ID" value="VEG60016.1"/>
    <property type="molecule type" value="Genomic_DNA"/>
</dbReference>
<accession>A0A381D2C3</accession>
<evidence type="ECO:0000313" key="2">
    <source>
        <dbReference type="Proteomes" id="UP000275504"/>
    </source>
</evidence>
<gene>
    <name evidence="1" type="primary">dccS_3</name>
    <name evidence="1" type="ORF">NCTC11951_00054</name>
</gene>
<keyword evidence="1" id="KW-0418">Kinase</keyword>
<keyword evidence="1" id="KW-0808">Transferase</keyword>
<organism evidence="1 2">
    <name type="scientific">Campylobacter jejuni subsp. doylei</name>
    <dbReference type="NCBI Taxonomy" id="32021"/>
    <lineage>
        <taxon>Bacteria</taxon>
        <taxon>Pseudomonadati</taxon>
        <taxon>Campylobacterota</taxon>
        <taxon>Epsilonproteobacteria</taxon>
        <taxon>Campylobacterales</taxon>
        <taxon>Campylobacteraceae</taxon>
        <taxon>Campylobacter</taxon>
    </lineage>
</organism>